<dbReference type="PANTHER" id="PTHR22619">
    <property type="entry name" value="ZINC FINGER SWIM DOMAIN CONTAINING PROTEIN 4, 5, 6"/>
    <property type="match status" value="1"/>
</dbReference>
<feature type="compositionally biased region" description="Polar residues" evidence="1">
    <location>
        <begin position="678"/>
        <end position="699"/>
    </location>
</feature>
<dbReference type="Proteomes" id="UP000699462">
    <property type="component" value="Unassembled WGS sequence"/>
</dbReference>
<protein>
    <recommendedName>
        <fullName evidence="4">Zinc finger SWIM domain-containing protein 8</fullName>
    </recommendedName>
</protein>
<reference evidence="2 3" key="1">
    <citation type="submission" date="2019-07" db="EMBL/GenBank/DDBJ databases">
        <title>Annotation for the trematode Paragonimus westermani.</title>
        <authorList>
            <person name="Choi Y.-J."/>
        </authorList>
    </citation>
    <scope>NUCLEOTIDE SEQUENCE [LARGE SCALE GENOMIC DNA]</scope>
    <source>
        <strain evidence="2">180907_Pwestermani</strain>
    </source>
</reference>
<feature type="compositionally biased region" description="Polar residues" evidence="1">
    <location>
        <begin position="1045"/>
        <end position="1062"/>
    </location>
</feature>
<organism evidence="2 3">
    <name type="scientific">Paragonimus westermani</name>
    <dbReference type="NCBI Taxonomy" id="34504"/>
    <lineage>
        <taxon>Eukaryota</taxon>
        <taxon>Metazoa</taxon>
        <taxon>Spiralia</taxon>
        <taxon>Lophotrochozoa</taxon>
        <taxon>Platyhelminthes</taxon>
        <taxon>Trematoda</taxon>
        <taxon>Digenea</taxon>
        <taxon>Plagiorchiida</taxon>
        <taxon>Troglotremata</taxon>
        <taxon>Troglotrematidae</taxon>
        <taxon>Paragonimus</taxon>
    </lineage>
</organism>
<dbReference type="PANTHER" id="PTHR22619:SF1">
    <property type="entry name" value="ZINC FINGER SWIM DOMAIN-CONTAINING PROTEIN 8"/>
    <property type="match status" value="1"/>
</dbReference>
<feature type="region of interest" description="Disordered" evidence="1">
    <location>
        <begin position="1045"/>
        <end position="1065"/>
    </location>
</feature>
<gene>
    <name evidence="2" type="ORF">P879_04982</name>
</gene>
<feature type="compositionally biased region" description="Polar residues" evidence="1">
    <location>
        <begin position="728"/>
        <end position="758"/>
    </location>
</feature>
<feature type="region of interest" description="Disordered" evidence="1">
    <location>
        <begin position="14"/>
        <end position="41"/>
    </location>
</feature>
<feature type="region of interest" description="Disordered" evidence="1">
    <location>
        <begin position="678"/>
        <end position="758"/>
    </location>
</feature>
<dbReference type="OrthoDB" id="10013584at2759"/>
<dbReference type="GO" id="GO:0031462">
    <property type="term" value="C:Cul2-RING ubiquitin ligase complex"/>
    <property type="evidence" value="ECO:0007669"/>
    <property type="project" value="TreeGrafter"/>
</dbReference>
<evidence type="ECO:0000313" key="2">
    <source>
        <dbReference type="EMBL" id="KAF8570724.1"/>
    </source>
</evidence>
<feature type="region of interest" description="Disordered" evidence="1">
    <location>
        <begin position="998"/>
        <end position="1033"/>
    </location>
</feature>
<evidence type="ECO:0000313" key="3">
    <source>
        <dbReference type="Proteomes" id="UP000699462"/>
    </source>
</evidence>
<dbReference type="AlphaFoldDB" id="A0A8T0DU69"/>
<feature type="compositionally biased region" description="Basic residues" evidence="1">
    <location>
        <begin position="702"/>
        <end position="717"/>
    </location>
</feature>
<proteinExistence type="predicted"/>
<comment type="caution">
    <text evidence="2">The sequence shown here is derived from an EMBL/GenBank/DDBJ whole genome shotgun (WGS) entry which is preliminary data.</text>
</comment>
<keyword evidence="3" id="KW-1185">Reference proteome</keyword>
<sequence length="1172" mass="127020">PSYDLSTNSVAVSVSVERDSASEPPPATSNVPSDTGIWPAHLKRPPPQPLSESIAFHFFYLAKSVRKLAGGPSASGSVFVAEPEVNGTVHRNLQLVAFQIGLYGLGLYNRPSPSWKSRTYSPLGVWVSQQVFELGIPAACILYQTWQEHLTAAELAGIAFQLSRENNRALVDIAVELCLASLTSCTTLRPHEIYRALGQCEEHSTLALERGLLQIENSDNQSAYGILPEIYFSLARSWFSLHQTTLEQYKKALEASREQMLEAAAENPELPSSLASTNRQMVDSASCNPMSNPVDVNVNPLSTGLPVAQNSNLEQGLLQPSSWSVGPANSAHPSHTSVNMFPSLDSGLFLHPRLQATYQQLTDPLLTMISSGSSVYPPVFYYPVNPTPLLNHQQVVLSTHAPPASVVCNSQQTHLPGTYTNAQTHLQCVQPNAEFAFRPNTVGGLSVPGGPLLPAPPQMSMLPPNFLPPTGFIPSNSPAFPPVVQAPGAQYRSHLHSSPSAMTQPMHAFNLYFQPHSDPTMSNLSQPIYTSHAPVASAAHSAVVDGSFPAAAPTYAVPFTPNLTQLSLARLMATNVNVSQPNALTPRLHPISNASSSVVVHPASSDRGSVISETDSSRPTELLAEGSLVEDPGVASSGSSVASNTSAIEALKLKSTSYLRRAYLCATNAIKKSFLPQPSTHASVSTQSVPHISTVSSGRASRGIRHHHHHHYHHHHSSQLQRPKLRLNNPQAMASSVNGPTASDVESTSGVMSNGTSQSNTPCDLGHLLIPVTSETQLLKVSDNNILWTLDVASGLGPPVVHEYCNLVLQCVQSPLLLKEITTKVIDYFRQLSSQRGTHINQTLTSSAMEVPVHLGPSGHQIMSSTPHNLPLTNVATNSFFTVPPLKQVGQQSQVTTSHPPQLYVPHYGTYPVLGHTNTGNSQNWHQPPRCPWPLQPTPQTLDNMSQYAAMTYSNPFPFGPMLAQSFGSISSVTPQQPPQTQNQLADMLSRFQLLGLHQEPPPQQSSHPFEGRLSCLSAQPAPQPPPIYQSSTSDWYLANGSSSARPAGSCSTIPSTVSPPNGSRVAQLDGQDLQLNGELDLIERLINRTHSLFHKFIDQRLQYIGQAQADWDDFVDVILKAYTVHLSMPATDCRLRWNVLLTRIRRHHKCTAALWQRILAGIKTADLNRSA</sequence>
<evidence type="ECO:0000256" key="1">
    <source>
        <dbReference type="SAM" id="MobiDB-lite"/>
    </source>
</evidence>
<accession>A0A8T0DU69</accession>
<evidence type="ECO:0008006" key="4">
    <source>
        <dbReference type="Google" id="ProtNLM"/>
    </source>
</evidence>
<name>A0A8T0DU69_9TREM</name>
<feature type="non-terminal residue" evidence="2">
    <location>
        <position position="1"/>
    </location>
</feature>
<dbReference type="EMBL" id="JTDF01000940">
    <property type="protein sequence ID" value="KAF8570724.1"/>
    <property type="molecule type" value="Genomic_DNA"/>
</dbReference>